<dbReference type="Pfam" id="PF04349">
    <property type="entry name" value="MdoG"/>
    <property type="match status" value="1"/>
</dbReference>
<dbReference type="Gene3D" id="2.70.98.10">
    <property type="match status" value="1"/>
</dbReference>
<keyword evidence="8" id="KW-1185">Reference proteome</keyword>
<dbReference type="InterPro" id="IPR011013">
    <property type="entry name" value="Gal_mutarotase_sf_dom"/>
</dbReference>
<evidence type="ECO:0000256" key="4">
    <source>
        <dbReference type="ARBA" id="ARBA00022729"/>
    </source>
</evidence>
<dbReference type="InterPro" id="IPR013783">
    <property type="entry name" value="Ig-like_fold"/>
</dbReference>
<organism evidence="7 8">
    <name type="scientific">Rhodovibrio salinarum</name>
    <dbReference type="NCBI Taxonomy" id="1087"/>
    <lineage>
        <taxon>Bacteria</taxon>
        <taxon>Pseudomonadati</taxon>
        <taxon>Pseudomonadota</taxon>
        <taxon>Alphaproteobacteria</taxon>
        <taxon>Rhodospirillales</taxon>
        <taxon>Rhodovibrionaceae</taxon>
        <taxon>Rhodovibrio</taxon>
    </lineage>
</organism>
<comment type="subcellular location">
    <subcellularLocation>
        <location evidence="1">Periplasm</location>
    </subcellularLocation>
</comment>
<evidence type="ECO:0000256" key="3">
    <source>
        <dbReference type="ARBA" id="ARBA00009284"/>
    </source>
</evidence>
<dbReference type="GO" id="GO:0003824">
    <property type="term" value="F:catalytic activity"/>
    <property type="evidence" value="ECO:0007669"/>
    <property type="project" value="InterPro"/>
</dbReference>
<evidence type="ECO:0000259" key="6">
    <source>
        <dbReference type="Pfam" id="PF04349"/>
    </source>
</evidence>
<dbReference type="PROSITE" id="PS51318">
    <property type="entry name" value="TAT"/>
    <property type="match status" value="1"/>
</dbReference>
<accession>A0A934QFT7</accession>
<dbReference type="PIRSF" id="PIRSF006281">
    <property type="entry name" value="MdoG"/>
    <property type="match status" value="1"/>
</dbReference>
<dbReference type="Proteomes" id="UP000778970">
    <property type="component" value="Unassembled WGS sequence"/>
</dbReference>
<dbReference type="InterPro" id="IPR007444">
    <property type="entry name" value="Glucan_biosyn_MdoG_C"/>
</dbReference>
<dbReference type="GO" id="GO:0051274">
    <property type="term" value="P:beta-glucan biosynthetic process"/>
    <property type="evidence" value="ECO:0007669"/>
    <property type="project" value="TreeGrafter"/>
</dbReference>
<dbReference type="AlphaFoldDB" id="A0A934QFT7"/>
<dbReference type="PANTHER" id="PTHR30504">
    <property type="entry name" value="GLUCANS BIOSYNTHESIS PROTEIN"/>
    <property type="match status" value="1"/>
</dbReference>
<evidence type="ECO:0000256" key="2">
    <source>
        <dbReference type="ARBA" id="ARBA00005001"/>
    </source>
</evidence>
<dbReference type="GO" id="GO:0030246">
    <property type="term" value="F:carbohydrate binding"/>
    <property type="evidence" value="ECO:0007669"/>
    <property type="project" value="InterPro"/>
</dbReference>
<dbReference type="SUPFAM" id="SSF74650">
    <property type="entry name" value="Galactose mutarotase-like"/>
    <property type="match status" value="1"/>
</dbReference>
<evidence type="ECO:0000256" key="1">
    <source>
        <dbReference type="ARBA" id="ARBA00004418"/>
    </source>
</evidence>
<name>A0A934QFT7_9PROT</name>
<evidence type="ECO:0000313" key="7">
    <source>
        <dbReference type="EMBL" id="MBK1696171.1"/>
    </source>
</evidence>
<dbReference type="InterPro" id="IPR014438">
    <property type="entry name" value="Glucan_biosyn_MdoG/MdoD"/>
</dbReference>
<protein>
    <recommendedName>
        <fullName evidence="6">Glucan biosynthesis periplasmic MdoG C-terminal domain-containing protein</fullName>
    </recommendedName>
</protein>
<feature type="domain" description="Glucan biosynthesis periplasmic MdoG C-terminal" evidence="6">
    <location>
        <begin position="47"/>
        <end position="520"/>
    </location>
</feature>
<dbReference type="InterPro" id="IPR014756">
    <property type="entry name" value="Ig_E-set"/>
</dbReference>
<dbReference type="EMBL" id="NRRE01000011">
    <property type="protein sequence ID" value="MBK1696171.1"/>
    <property type="molecule type" value="Genomic_DNA"/>
</dbReference>
<dbReference type="SUPFAM" id="SSF81296">
    <property type="entry name" value="E set domains"/>
    <property type="match status" value="1"/>
</dbReference>
<dbReference type="InterPro" id="IPR014718">
    <property type="entry name" value="GH-type_carb-bd"/>
</dbReference>
<comment type="caution">
    <text evidence="7">The sequence shown here is derived from an EMBL/GenBank/DDBJ whole genome shotgun (WGS) entry which is preliminary data.</text>
</comment>
<proteinExistence type="inferred from homology"/>
<comment type="similarity">
    <text evidence="3">Belongs to the OpgD/OpgG family.</text>
</comment>
<comment type="pathway">
    <text evidence="2">Glycan metabolism; osmoregulated periplasmic glucan (OPG) biosynthesis.</text>
</comment>
<reference evidence="7" key="1">
    <citation type="submission" date="2017-08" db="EMBL/GenBank/DDBJ databases">
        <authorList>
            <person name="Imhoff J.F."/>
            <person name="Rahn T."/>
            <person name="Kuenzel S."/>
            <person name="Neulinger S.C."/>
        </authorList>
    </citation>
    <scope>NUCLEOTIDE SEQUENCE</scope>
    <source>
        <strain evidence="7">DSM 9154</strain>
    </source>
</reference>
<dbReference type="Gene3D" id="2.60.40.10">
    <property type="entry name" value="Immunoglobulins"/>
    <property type="match status" value="1"/>
</dbReference>
<sequence>MGGSHVERRRFLETALGTLVAAGFLPSGVSSAVAAEQGGDNANGQPFDRARLEDMARKLAESSYDPVPEIPESQLPEMKRRTYKAIGYRPDRALWADRARAFRARFFHPGLYYRQPVSLYEVVDGTARPIPFDKADYSYPNDELKQQVGENIGHAGVHLFHHLNWQRDVVSFLGATYFRAVGQTMQYGISARGIAIDTTDIGSEEFPRFTDFWLERPGENQQHVRVHALMDGESVTGAYSFDIWPGATTEVNVDALIFPRRELSRVGIAPLTSMYAYGENDYVGRRIYRSEAHDSDGVQVHRGNGEWIWRPLTNPHDPRVSSFVDENPRGFGLCQRDRAFDHYQDPGANYEDRPNLWIEPGEAWGKGAVELVELPTSQETLDNIIAYWKPDSPLKPGEGHRFTYRQRWGSRPPVPGPSGARVVATRLGRGGKPGGRNSGTKFVIDFAGGDLPMLAPDRHPTAVVKTSRGETYNQHVFRIEKTGNWRVEFDMKADGDEDVDLRCFLSLDGAALSETWLYRWNPVRWDESRS</sequence>
<evidence type="ECO:0000256" key="5">
    <source>
        <dbReference type="ARBA" id="ARBA00022764"/>
    </source>
</evidence>
<keyword evidence="4" id="KW-0732">Signal</keyword>
<keyword evidence="5" id="KW-0574">Periplasm</keyword>
<gene>
    <name evidence="7" type="ORF">CKO21_02800</name>
</gene>
<evidence type="ECO:0000313" key="8">
    <source>
        <dbReference type="Proteomes" id="UP000778970"/>
    </source>
</evidence>
<dbReference type="InterPro" id="IPR006311">
    <property type="entry name" value="TAT_signal"/>
</dbReference>
<reference evidence="7" key="2">
    <citation type="journal article" date="2020" name="Microorganisms">
        <title>Osmotic Adaptation and Compatible Solute Biosynthesis of Phototrophic Bacteria as Revealed from Genome Analyses.</title>
        <authorList>
            <person name="Imhoff J.F."/>
            <person name="Rahn T."/>
            <person name="Kunzel S."/>
            <person name="Keller A."/>
            <person name="Neulinger S.C."/>
        </authorList>
    </citation>
    <scope>NUCLEOTIDE SEQUENCE</scope>
    <source>
        <strain evidence="7">DSM 9154</strain>
    </source>
</reference>
<dbReference type="PANTHER" id="PTHR30504:SF3">
    <property type="entry name" value="GLUCANS BIOSYNTHESIS PROTEIN D"/>
    <property type="match status" value="1"/>
</dbReference>
<dbReference type="GO" id="GO:0030288">
    <property type="term" value="C:outer membrane-bounded periplasmic space"/>
    <property type="evidence" value="ECO:0007669"/>
    <property type="project" value="TreeGrafter"/>
</dbReference>